<dbReference type="GO" id="GO:0005344">
    <property type="term" value="F:oxygen carrier activity"/>
    <property type="evidence" value="ECO:0007669"/>
    <property type="project" value="UniProtKB-KW"/>
</dbReference>
<protein>
    <recommendedName>
        <fullName evidence="6">Flavohemoprotein</fullName>
        <ecNumber evidence="5">1.14.12.17</ecNumber>
    </recommendedName>
    <alternativeName>
        <fullName evidence="17">Flavohemoglobin</fullName>
    </alternativeName>
    <alternativeName>
        <fullName evidence="16">Hemoglobin-like protein</fullName>
    </alternativeName>
    <alternativeName>
        <fullName evidence="18">Nitric oxide dioxygenase</fullName>
    </alternativeName>
</protein>
<keyword evidence="25" id="KW-1185">Reference proteome</keyword>
<keyword evidence="10" id="KW-0479">Metal-binding</keyword>
<comment type="catalytic activity">
    <reaction evidence="19">
        <text>2 nitric oxide + NADH + 2 O2 = 2 nitrate + NAD(+) + H(+)</text>
        <dbReference type="Rhea" id="RHEA:19469"/>
        <dbReference type="ChEBI" id="CHEBI:15378"/>
        <dbReference type="ChEBI" id="CHEBI:15379"/>
        <dbReference type="ChEBI" id="CHEBI:16480"/>
        <dbReference type="ChEBI" id="CHEBI:17632"/>
        <dbReference type="ChEBI" id="CHEBI:57540"/>
        <dbReference type="ChEBI" id="CHEBI:57945"/>
        <dbReference type="EC" id="1.14.12.17"/>
    </reaction>
</comment>
<evidence type="ECO:0000313" key="24">
    <source>
        <dbReference type="EMBL" id="GGM53220.1"/>
    </source>
</evidence>
<evidence type="ECO:0000256" key="7">
    <source>
        <dbReference type="ARBA" id="ARBA00022617"/>
    </source>
</evidence>
<keyword evidence="14" id="KW-0408">Iron</keyword>
<dbReference type="FunFam" id="2.40.30.10:FF:000034">
    <property type="entry name" value="Flavohemoprotein"/>
    <property type="match status" value="1"/>
</dbReference>
<organism evidence="24 25">
    <name type="scientific">Deinococcus arenae</name>
    <dbReference type="NCBI Taxonomy" id="1452751"/>
    <lineage>
        <taxon>Bacteria</taxon>
        <taxon>Thermotogati</taxon>
        <taxon>Deinococcota</taxon>
        <taxon>Deinococci</taxon>
        <taxon>Deinococcales</taxon>
        <taxon>Deinococcaceae</taxon>
        <taxon>Deinococcus</taxon>
    </lineage>
</organism>
<accession>A0A8H9GRJ3</accession>
<evidence type="ECO:0000256" key="5">
    <source>
        <dbReference type="ARBA" id="ARBA00012229"/>
    </source>
</evidence>
<evidence type="ECO:0000256" key="2">
    <source>
        <dbReference type="ARBA" id="ARBA00001974"/>
    </source>
</evidence>
<dbReference type="GO" id="GO:0046872">
    <property type="term" value="F:metal ion binding"/>
    <property type="evidence" value="ECO:0007669"/>
    <property type="project" value="UniProtKB-KW"/>
</dbReference>
<feature type="domain" description="Globin" evidence="22">
    <location>
        <begin position="1"/>
        <end position="138"/>
    </location>
</feature>
<evidence type="ECO:0000256" key="20">
    <source>
        <dbReference type="ARBA" id="ARBA00049433"/>
    </source>
</evidence>
<dbReference type="GO" id="GO:0046210">
    <property type="term" value="P:nitric oxide catabolic process"/>
    <property type="evidence" value="ECO:0007669"/>
    <property type="project" value="TreeGrafter"/>
</dbReference>
<evidence type="ECO:0000256" key="14">
    <source>
        <dbReference type="ARBA" id="ARBA00023004"/>
    </source>
</evidence>
<dbReference type="InterPro" id="IPR009050">
    <property type="entry name" value="Globin-like_sf"/>
</dbReference>
<dbReference type="CDD" id="cd06184">
    <property type="entry name" value="flavohem_like_fad_nad_binding"/>
    <property type="match status" value="1"/>
</dbReference>
<dbReference type="InterPro" id="IPR017938">
    <property type="entry name" value="Riboflavin_synthase-like_b-brl"/>
</dbReference>
<dbReference type="InterPro" id="IPR039261">
    <property type="entry name" value="FNR_nucleotide-bd"/>
</dbReference>
<dbReference type="PROSITE" id="PS51384">
    <property type="entry name" value="FAD_FR"/>
    <property type="match status" value="1"/>
</dbReference>
<keyword evidence="8 21" id="KW-0561">Oxygen transport</keyword>
<dbReference type="GO" id="GO:0008941">
    <property type="term" value="F:nitric oxide dioxygenase NAD(P)H activity"/>
    <property type="evidence" value="ECO:0007669"/>
    <property type="project" value="UniProtKB-EC"/>
</dbReference>
<dbReference type="Pfam" id="PF00970">
    <property type="entry name" value="FAD_binding_6"/>
    <property type="match status" value="1"/>
</dbReference>
<sequence>MLTPLQKTTIRATVPALQAHGDTITRTFYARLFAAHPELLNVFNPANQQTGQQARSLAASVLAYAEHIDRPGLLAPMVQRIAHKHVSLDVQPQQYRVVGQHLLDAIAEVLGEAATPDILSAWAAAYDELAALMIDTERDLYHTGTEQPGGWSGFTPLRVTRLTPESSVITSLTLERPGGEALPPYQAGQYVSVKVKVPGDDHWHIRQYSLSAAPNGQQYRIAVKREDGGVVSTHLHDRVREGDDLLVHVPAGDFTLRAGTRPLVLLSGGVGVTPLLAMLHAALTDTPQRPVTFIHAAHNRAAHAFGPEVRALAAQHPQLRTLVFYTDVQDTDQLGLPSHQAGFITAATLKPALPLDADYYFCGPTGFMATVEGILDELGVPVTRRFTETFGPSQQFILPAAALAAPI</sequence>
<dbReference type="CDD" id="cd08922">
    <property type="entry name" value="FHb-globin"/>
    <property type="match status" value="1"/>
</dbReference>
<dbReference type="InterPro" id="IPR008333">
    <property type="entry name" value="Cbr1-like_FAD-bd_dom"/>
</dbReference>
<dbReference type="Gene3D" id="3.40.50.80">
    <property type="entry name" value="Nucleotide-binding domain of ferredoxin-NADP reductase (FNR) module"/>
    <property type="match status" value="1"/>
</dbReference>
<comment type="similarity">
    <text evidence="4">Belongs to the globin family. Two-domain flavohemoproteins subfamily.</text>
</comment>
<dbReference type="EMBL" id="BMQG01000013">
    <property type="protein sequence ID" value="GGM53220.1"/>
    <property type="molecule type" value="Genomic_DNA"/>
</dbReference>
<evidence type="ECO:0000259" key="22">
    <source>
        <dbReference type="PROSITE" id="PS01033"/>
    </source>
</evidence>
<dbReference type="Gene3D" id="2.40.30.10">
    <property type="entry name" value="Translation factors"/>
    <property type="match status" value="1"/>
</dbReference>
<dbReference type="GO" id="GO:0071949">
    <property type="term" value="F:FAD binding"/>
    <property type="evidence" value="ECO:0007669"/>
    <property type="project" value="TreeGrafter"/>
</dbReference>
<dbReference type="GO" id="GO:0020037">
    <property type="term" value="F:heme binding"/>
    <property type="evidence" value="ECO:0007669"/>
    <property type="project" value="InterPro"/>
</dbReference>
<dbReference type="GO" id="GO:0019825">
    <property type="term" value="F:oxygen binding"/>
    <property type="evidence" value="ECO:0007669"/>
    <property type="project" value="InterPro"/>
</dbReference>
<evidence type="ECO:0000256" key="13">
    <source>
        <dbReference type="ARBA" id="ARBA00023002"/>
    </source>
</evidence>
<dbReference type="RefSeq" id="WP_189062659.1">
    <property type="nucleotide sequence ID" value="NZ_BMQG01000013.1"/>
</dbReference>
<feature type="domain" description="FAD-binding FR-type" evidence="23">
    <location>
        <begin position="152"/>
        <end position="257"/>
    </location>
</feature>
<comment type="catalytic activity">
    <reaction evidence="20">
        <text>2 nitric oxide + NADPH + 2 O2 = 2 nitrate + NADP(+) + H(+)</text>
        <dbReference type="Rhea" id="RHEA:19465"/>
        <dbReference type="ChEBI" id="CHEBI:15378"/>
        <dbReference type="ChEBI" id="CHEBI:15379"/>
        <dbReference type="ChEBI" id="CHEBI:16480"/>
        <dbReference type="ChEBI" id="CHEBI:17632"/>
        <dbReference type="ChEBI" id="CHEBI:57783"/>
        <dbReference type="ChEBI" id="CHEBI:58349"/>
        <dbReference type="EC" id="1.14.12.17"/>
    </reaction>
</comment>
<dbReference type="PANTHER" id="PTHR43396">
    <property type="entry name" value="FLAVOHEMOPROTEIN"/>
    <property type="match status" value="1"/>
</dbReference>
<name>A0A8H9GRJ3_9DEIO</name>
<evidence type="ECO:0000313" key="25">
    <source>
        <dbReference type="Proteomes" id="UP000600547"/>
    </source>
</evidence>
<dbReference type="InterPro" id="IPR012292">
    <property type="entry name" value="Globin/Proto"/>
</dbReference>
<evidence type="ECO:0000256" key="3">
    <source>
        <dbReference type="ARBA" id="ARBA00006401"/>
    </source>
</evidence>
<dbReference type="FunFam" id="1.10.490.10:FF:000003">
    <property type="entry name" value="Flavohemoprotein"/>
    <property type="match status" value="1"/>
</dbReference>
<reference evidence="25" key="1">
    <citation type="journal article" date="2019" name="Int. J. Syst. Evol. Microbiol.">
        <title>The Global Catalogue of Microorganisms (GCM) 10K type strain sequencing project: providing services to taxonomists for standard genome sequencing and annotation.</title>
        <authorList>
            <consortium name="The Broad Institute Genomics Platform"/>
            <consortium name="The Broad Institute Genome Sequencing Center for Infectious Disease"/>
            <person name="Wu L."/>
            <person name="Ma J."/>
        </authorList>
    </citation>
    <scope>NUCLEOTIDE SEQUENCE [LARGE SCALE GENOMIC DNA]</scope>
    <source>
        <strain evidence="25">JCM 31047</strain>
    </source>
</reference>
<comment type="cofactor">
    <cofactor evidence="2">
        <name>FAD</name>
        <dbReference type="ChEBI" id="CHEBI:57692"/>
    </cofactor>
</comment>
<dbReference type="NCBIfam" id="NF009805">
    <property type="entry name" value="PRK13289.1"/>
    <property type="match status" value="1"/>
</dbReference>
<keyword evidence="11" id="KW-0274">FAD</keyword>
<evidence type="ECO:0000256" key="12">
    <source>
        <dbReference type="ARBA" id="ARBA00022857"/>
    </source>
</evidence>
<evidence type="ECO:0000256" key="21">
    <source>
        <dbReference type="RuleBase" id="RU000356"/>
    </source>
</evidence>
<comment type="cofactor">
    <cofactor evidence="1">
        <name>heme b</name>
        <dbReference type="ChEBI" id="CHEBI:60344"/>
    </cofactor>
</comment>
<evidence type="ECO:0000256" key="4">
    <source>
        <dbReference type="ARBA" id="ARBA00008414"/>
    </source>
</evidence>
<dbReference type="AlphaFoldDB" id="A0A8H9GRJ3"/>
<dbReference type="SUPFAM" id="SSF63380">
    <property type="entry name" value="Riboflavin synthase domain-like"/>
    <property type="match status" value="1"/>
</dbReference>
<keyword evidence="7 21" id="KW-0349">Heme</keyword>
<dbReference type="Pfam" id="PF00175">
    <property type="entry name" value="NAD_binding_1"/>
    <property type="match status" value="1"/>
</dbReference>
<evidence type="ECO:0000256" key="17">
    <source>
        <dbReference type="ARBA" id="ARBA00030929"/>
    </source>
</evidence>
<dbReference type="SUPFAM" id="SSF52343">
    <property type="entry name" value="Ferredoxin reductase-like, C-terminal NADP-linked domain"/>
    <property type="match status" value="1"/>
</dbReference>
<evidence type="ECO:0000256" key="8">
    <source>
        <dbReference type="ARBA" id="ARBA00022621"/>
    </source>
</evidence>
<dbReference type="GO" id="GO:0071500">
    <property type="term" value="P:cellular response to nitrosative stress"/>
    <property type="evidence" value="ECO:0007669"/>
    <property type="project" value="TreeGrafter"/>
</dbReference>
<gene>
    <name evidence="24" type="primary">hmp</name>
    <name evidence="24" type="ORF">GCM10008956_31530</name>
</gene>
<dbReference type="InterPro" id="IPR000971">
    <property type="entry name" value="Globin"/>
</dbReference>
<dbReference type="InterPro" id="IPR017927">
    <property type="entry name" value="FAD-bd_FR_type"/>
</dbReference>
<keyword evidence="13" id="KW-0560">Oxidoreductase</keyword>
<proteinExistence type="inferred from homology"/>
<evidence type="ECO:0000256" key="15">
    <source>
        <dbReference type="ARBA" id="ARBA00023027"/>
    </source>
</evidence>
<evidence type="ECO:0000256" key="16">
    <source>
        <dbReference type="ARBA" id="ARBA00030024"/>
    </source>
</evidence>
<evidence type="ECO:0000256" key="6">
    <source>
        <dbReference type="ARBA" id="ARBA00014637"/>
    </source>
</evidence>
<evidence type="ECO:0000259" key="23">
    <source>
        <dbReference type="PROSITE" id="PS51384"/>
    </source>
</evidence>
<evidence type="ECO:0000256" key="19">
    <source>
        <dbReference type="ARBA" id="ARBA00048649"/>
    </source>
</evidence>
<dbReference type="InterPro" id="IPR001433">
    <property type="entry name" value="OxRdtase_FAD/NAD-bd"/>
</dbReference>
<dbReference type="PRINTS" id="PR00409">
    <property type="entry name" value="PHDIOXRDTASE"/>
</dbReference>
<evidence type="ECO:0000256" key="10">
    <source>
        <dbReference type="ARBA" id="ARBA00022723"/>
    </source>
</evidence>
<dbReference type="Gene3D" id="1.10.490.10">
    <property type="entry name" value="Globins"/>
    <property type="match status" value="1"/>
</dbReference>
<dbReference type="Proteomes" id="UP000600547">
    <property type="component" value="Unassembled WGS sequence"/>
</dbReference>
<dbReference type="PROSITE" id="PS01033">
    <property type="entry name" value="GLOBIN"/>
    <property type="match status" value="1"/>
</dbReference>
<dbReference type="EC" id="1.14.12.17" evidence="5"/>
<keyword evidence="21" id="KW-0813">Transport</keyword>
<evidence type="ECO:0000256" key="18">
    <source>
        <dbReference type="ARBA" id="ARBA00033187"/>
    </source>
</evidence>
<keyword evidence="15" id="KW-0520">NAD</keyword>
<dbReference type="SUPFAM" id="SSF46458">
    <property type="entry name" value="Globin-like"/>
    <property type="match status" value="1"/>
</dbReference>
<dbReference type="PANTHER" id="PTHR43396:SF3">
    <property type="entry name" value="FLAVOHEMOPROTEIN"/>
    <property type="match status" value="1"/>
</dbReference>
<evidence type="ECO:0000256" key="1">
    <source>
        <dbReference type="ARBA" id="ARBA00001970"/>
    </source>
</evidence>
<dbReference type="Pfam" id="PF00042">
    <property type="entry name" value="Globin"/>
    <property type="match status" value="1"/>
</dbReference>
<comment type="caution">
    <text evidence="24">The sequence shown here is derived from an EMBL/GenBank/DDBJ whole genome shotgun (WGS) entry which is preliminary data.</text>
</comment>
<keyword evidence="9" id="KW-0285">Flavoprotein</keyword>
<evidence type="ECO:0000256" key="11">
    <source>
        <dbReference type="ARBA" id="ARBA00022827"/>
    </source>
</evidence>
<dbReference type="FunFam" id="3.40.50.80:FF:000010">
    <property type="entry name" value="Flavohemoprotein"/>
    <property type="match status" value="1"/>
</dbReference>
<evidence type="ECO:0000256" key="9">
    <source>
        <dbReference type="ARBA" id="ARBA00022630"/>
    </source>
</evidence>
<keyword evidence="12" id="KW-0521">NADP</keyword>
<comment type="similarity">
    <text evidence="3">In the C-terminal section; belongs to the flavoprotein pyridine nucleotide cytochrome reductase family.</text>
</comment>